<name>A0ABD1X2S8_9LAMI</name>
<sequence>MTLFQLSANITMDISPTTLTNGYGFGDYHRQICSFTLPRKKIICGAYYKKSAASRRIFPWLMPTNLLPKVINDGKFLPMDKNRVGDAKNPQLKVGAFLLVVKGILSLQEDIEKLIATQTNPKYRSEEKIVKERFKSHEKHSSKMSKKMNHRQNEFIKVLHRVVHL</sequence>
<accession>A0ABD1X2S8</accession>
<comment type="caution">
    <text evidence="1">The sequence shown here is derived from an EMBL/GenBank/DDBJ whole genome shotgun (WGS) entry which is preliminary data.</text>
</comment>
<evidence type="ECO:0000313" key="2">
    <source>
        <dbReference type="Proteomes" id="UP001604277"/>
    </source>
</evidence>
<organism evidence="1 2">
    <name type="scientific">Forsythia ovata</name>
    <dbReference type="NCBI Taxonomy" id="205694"/>
    <lineage>
        <taxon>Eukaryota</taxon>
        <taxon>Viridiplantae</taxon>
        <taxon>Streptophyta</taxon>
        <taxon>Embryophyta</taxon>
        <taxon>Tracheophyta</taxon>
        <taxon>Spermatophyta</taxon>
        <taxon>Magnoliopsida</taxon>
        <taxon>eudicotyledons</taxon>
        <taxon>Gunneridae</taxon>
        <taxon>Pentapetalae</taxon>
        <taxon>asterids</taxon>
        <taxon>lamiids</taxon>
        <taxon>Lamiales</taxon>
        <taxon>Oleaceae</taxon>
        <taxon>Forsythieae</taxon>
        <taxon>Forsythia</taxon>
    </lineage>
</organism>
<keyword evidence="2" id="KW-1185">Reference proteome</keyword>
<reference evidence="2" key="1">
    <citation type="submission" date="2024-07" db="EMBL/GenBank/DDBJ databases">
        <title>Two chromosome-level genome assemblies of Korean endemic species Abeliophyllum distichum and Forsythia ovata (Oleaceae).</title>
        <authorList>
            <person name="Jang H."/>
        </authorList>
    </citation>
    <scope>NUCLEOTIDE SEQUENCE [LARGE SCALE GENOMIC DNA]</scope>
</reference>
<evidence type="ECO:0000313" key="1">
    <source>
        <dbReference type="EMBL" id="KAL2556273.1"/>
    </source>
</evidence>
<dbReference type="Proteomes" id="UP001604277">
    <property type="component" value="Unassembled WGS sequence"/>
</dbReference>
<proteinExistence type="predicted"/>
<dbReference type="EMBL" id="JBFOLJ010000001">
    <property type="protein sequence ID" value="KAL2556273.1"/>
    <property type="molecule type" value="Genomic_DNA"/>
</dbReference>
<dbReference type="AlphaFoldDB" id="A0ABD1X2S8"/>
<protein>
    <submittedName>
        <fullName evidence="1">Uncharacterized protein</fullName>
    </submittedName>
</protein>
<gene>
    <name evidence="1" type="ORF">Fot_01012</name>
</gene>